<dbReference type="GO" id="GO:0009307">
    <property type="term" value="P:DNA restriction-modification system"/>
    <property type="evidence" value="ECO:0007669"/>
    <property type="project" value="UniProtKB-KW"/>
</dbReference>
<sequence>MTREQERDELHRAIWQIANNLREGVNGWNFKSYVCGILLSRFSPTGDLMKKKEIVLEKLKAYFDRFFDISAEK</sequence>
<reference evidence="3" key="1">
    <citation type="submission" date="2021-11" db="EMBL/GenBank/DDBJ databases">
        <title>Description of novel Chryseobacterium species.</title>
        <authorList>
            <person name="Saticioglu I.B."/>
            <person name="Ay H."/>
            <person name="Altun S."/>
            <person name="Duman M."/>
        </authorList>
    </citation>
    <scope>NUCLEOTIDE SEQUENCE</scope>
    <source>
        <strain evidence="3">C-17</strain>
    </source>
</reference>
<comment type="similarity">
    <text evidence="1">Belongs to the N(4)/N(6)-methyltransferase family.</text>
</comment>
<dbReference type="RefSeq" id="WP_230670409.1">
    <property type="nucleotide sequence ID" value="NZ_JAJNAY010000001.1"/>
</dbReference>
<comment type="caution">
    <text evidence="3">The sequence shown here is derived from an EMBL/GenBank/DDBJ whole genome shotgun (WGS) entry which is preliminary data.</text>
</comment>
<keyword evidence="4" id="KW-1185">Reference proteome</keyword>
<dbReference type="EMBL" id="JAJNAY010000001">
    <property type="protein sequence ID" value="MCD1118107.1"/>
    <property type="molecule type" value="Genomic_DNA"/>
</dbReference>
<keyword evidence="2" id="KW-0680">Restriction system</keyword>
<dbReference type="InterPro" id="IPR038333">
    <property type="entry name" value="T1MK-like_N_sf"/>
</dbReference>
<evidence type="ECO:0000313" key="4">
    <source>
        <dbReference type="Proteomes" id="UP001108025"/>
    </source>
</evidence>
<name>A0A9Q3YY63_9FLAO</name>
<protein>
    <submittedName>
        <fullName evidence="3">Uncharacterized protein</fullName>
    </submittedName>
</protein>
<dbReference type="Gene3D" id="1.20.1260.30">
    <property type="match status" value="1"/>
</dbReference>
<dbReference type="Proteomes" id="UP001108025">
    <property type="component" value="Unassembled WGS sequence"/>
</dbReference>
<organism evidence="3 4">
    <name type="scientific">Chryseobacterium turcicum</name>
    <dbReference type="NCBI Taxonomy" id="2898076"/>
    <lineage>
        <taxon>Bacteria</taxon>
        <taxon>Pseudomonadati</taxon>
        <taxon>Bacteroidota</taxon>
        <taxon>Flavobacteriia</taxon>
        <taxon>Flavobacteriales</taxon>
        <taxon>Weeksellaceae</taxon>
        <taxon>Chryseobacterium group</taxon>
        <taxon>Chryseobacterium</taxon>
    </lineage>
</organism>
<gene>
    <name evidence="3" type="ORF">LO744_14690</name>
</gene>
<dbReference type="AlphaFoldDB" id="A0A9Q3YY63"/>
<proteinExistence type="inferred from homology"/>
<evidence type="ECO:0000256" key="1">
    <source>
        <dbReference type="ARBA" id="ARBA00006594"/>
    </source>
</evidence>
<evidence type="ECO:0000313" key="3">
    <source>
        <dbReference type="EMBL" id="MCD1118107.1"/>
    </source>
</evidence>
<accession>A0A9Q3YY63</accession>
<evidence type="ECO:0000256" key="2">
    <source>
        <dbReference type="ARBA" id="ARBA00022747"/>
    </source>
</evidence>